<protein>
    <submittedName>
        <fullName evidence="4">Peptidase S1 domain-containing protein</fullName>
    </submittedName>
</protein>
<keyword evidence="1" id="KW-1015">Disulfide bond</keyword>
<dbReference type="WBParaSite" id="SBAD_0000171001-mRNA-1">
    <property type="protein sequence ID" value="SBAD_0000171001-mRNA-1"/>
    <property type="gene ID" value="SBAD_0000171001"/>
</dbReference>
<evidence type="ECO:0000259" key="3">
    <source>
        <dbReference type="PROSITE" id="PS50240"/>
    </source>
</evidence>
<dbReference type="SUPFAM" id="SSF50494">
    <property type="entry name" value="Trypsin-like serine proteases"/>
    <property type="match status" value="1"/>
</dbReference>
<dbReference type="AlphaFoldDB" id="A0A183IDE2"/>
<sequence length="212" mass="24225">LACSFKAEDIAVRVGQSRNTSLGPYDQFRFVSHILIHPLFRPTEKARSHNIALLRLQKKVTYSRYVMPAVLPNKTTRSYGQMNVIAFGVLKTKRFHNDYVDQMDVMTLSAEKCAHTPIVMEEMSIQDDEICVIASSSNPNYHLCEIEQGAALVTYRDYHWIVRGVASYPNRCRNPTRPGVYTSTANHIDWIQYISSMRPYLELCLTSDGVTE</sequence>
<dbReference type="SMART" id="SM00020">
    <property type="entry name" value="Tryp_SPc"/>
    <property type="match status" value="1"/>
</dbReference>
<accession>A0A183IDE2</accession>
<dbReference type="Gene3D" id="2.40.10.10">
    <property type="entry name" value="Trypsin-like serine proteases"/>
    <property type="match status" value="1"/>
</dbReference>
<dbReference type="GO" id="GO:0006508">
    <property type="term" value="P:proteolysis"/>
    <property type="evidence" value="ECO:0007669"/>
    <property type="project" value="InterPro"/>
</dbReference>
<dbReference type="PANTHER" id="PTHR24256">
    <property type="entry name" value="TRYPTASE-RELATED"/>
    <property type="match status" value="1"/>
</dbReference>
<dbReference type="InterPro" id="IPR043504">
    <property type="entry name" value="Peptidase_S1_PA_chymotrypsin"/>
</dbReference>
<evidence type="ECO:0000313" key="4">
    <source>
        <dbReference type="WBParaSite" id="SBAD_0000171001-mRNA-1"/>
    </source>
</evidence>
<proteinExistence type="inferred from homology"/>
<dbReference type="GO" id="GO:0004252">
    <property type="term" value="F:serine-type endopeptidase activity"/>
    <property type="evidence" value="ECO:0007669"/>
    <property type="project" value="InterPro"/>
</dbReference>
<name>A0A183IDE2_9BILA</name>
<dbReference type="InterPro" id="IPR051487">
    <property type="entry name" value="Ser/Thr_Proteases_Immune/Dev"/>
</dbReference>
<feature type="domain" description="Peptidase S1" evidence="3">
    <location>
        <begin position="1"/>
        <end position="196"/>
    </location>
</feature>
<dbReference type="InterPro" id="IPR009003">
    <property type="entry name" value="Peptidase_S1_PA"/>
</dbReference>
<dbReference type="PROSITE" id="PS50240">
    <property type="entry name" value="TRYPSIN_DOM"/>
    <property type="match status" value="1"/>
</dbReference>
<organism evidence="4">
    <name type="scientific">Soboliphyme baturini</name>
    <dbReference type="NCBI Taxonomy" id="241478"/>
    <lineage>
        <taxon>Eukaryota</taxon>
        <taxon>Metazoa</taxon>
        <taxon>Ecdysozoa</taxon>
        <taxon>Nematoda</taxon>
        <taxon>Enoplea</taxon>
        <taxon>Dorylaimia</taxon>
        <taxon>Dioctophymatida</taxon>
        <taxon>Dioctophymatoidea</taxon>
        <taxon>Soboliphymatidae</taxon>
        <taxon>Soboliphyme</taxon>
    </lineage>
</organism>
<evidence type="ECO:0000256" key="1">
    <source>
        <dbReference type="ARBA" id="ARBA00023157"/>
    </source>
</evidence>
<dbReference type="Pfam" id="PF00089">
    <property type="entry name" value="Trypsin"/>
    <property type="match status" value="1"/>
</dbReference>
<comment type="similarity">
    <text evidence="2">Belongs to the peptidase S1 family. CLIP subfamily.</text>
</comment>
<evidence type="ECO:0000256" key="2">
    <source>
        <dbReference type="ARBA" id="ARBA00024195"/>
    </source>
</evidence>
<reference evidence="4" key="1">
    <citation type="submission" date="2016-06" db="UniProtKB">
        <authorList>
            <consortium name="WormBaseParasite"/>
        </authorList>
    </citation>
    <scope>IDENTIFICATION</scope>
</reference>
<dbReference type="InterPro" id="IPR001254">
    <property type="entry name" value="Trypsin_dom"/>
</dbReference>